<dbReference type="Proteomes" id="UP000388235">
    <property type="component" value="Chromosome"/>
</dbReference>
<dbReference type="GO" id="GO:0006935">
    <property type="term" value="P:chemotaxis"/>
    <property type="evidence" value="ECO:0007669"/>
    <property type="project" value="UniProtKB-KW"/>
</dbReference>
<evidence type="ECO:0000256" key="1">
    <source>
        <dbReference type="ARBA" id="ARBA00002254"/>
    </source>
</evidence>
<protein>
    <recommendedName>
        <fullName evidence="10">Flagellar protein FliL</fullName>
    </recommendedName>
</protein>
<evidence type="ECO:0000313" key="12">
    <source>
        <dbReference type="Proteomes" id="UP000388235"/>
    </source>
</evidence>
<proteinExistence type="inferred from homology"/>
<keyword evidence="12" id="KW-1185">Reference proteome</keyword>
<evidence type="ECO:0000256" key="5">
    <source>
        <dbReference type="ARBA" id="ARBA00022500"/>
    </source>
</evidence>
<dbReference type="Pfam" id="PF03748">
    <property type="entry name" value="FliL"/>
    <property type="match status" value="1"/>
</dbReference>
<evidence type="ECO:0000256" key="9">
    <source>
        <dbReference type="ARBA" id="ARBA00023136"/>
    </source>
</evidence>
<evidence type="ECO:0000256" key="2">
    <source>
        <dbReference type="ARBA" id="ARBA00004162"/>
    </source>
</evidence>
<keyword evidence="4" id="KW-1003">Cell membrane</keyword>
<dbReference type="AlphaFoldDB" id="A0A5Q2QA19"/>
<evidence type="ECO:0000256" key="10">
    <source>
        <dbReference type="RuleBase" id="RU364125"/>
    </source>
</evidence>
<evidence type="ECO:0000256" key="6">
    <source>
        <dbReference type="ARBA" id="ARBA00022692"/>
    </source>
</evidence>
<sequence>MKWVVLCATGDLDMPVLLLLVSLIMPAFAEDVFDATESYVGLGTPFYASYEKTRTTIGVAMVAEVSLEVANDDARTQAMIHRPLLRDRFQRVLSLQTRKTFVTAEGWQILAQQALASFNAALADEGCAECVRAVLFPAGIVPEG</sequence>
<dbReference type="InterPro" id="IPR005503">
    <property type="entry name" value="FliL"/>
</dbReference>
<gene>
    <name evidence="11" type="ORF">GH975_00110</name>
</gene>
<accession>A0A5Q2QA19</accession>
<name>A0A5Q2QA19_9GAMM</name>
<evidence type="ECO:0000256" key="7">
    <source>
        <dbReference type="ARBA" id="ARBA00022779"/>
    </source>
</evidence>
<evidence type="ECO:0000256" key="8">
    <source>
        <dbReference type="ARBA" id="ARBA00022989"/>
    </source>
</evidence>
<evidence type="ECO:0000256" key="3">
    <source>
        <dbReference type="ARBA" id="ARBA00008281"/>
    </source>
</evidence>
<comment type="similarity">
    <text evidence="3 10">Belongs to the FliL family.</text>
</comment>
<keyword evidence="7 10" id="KW-0283">Flagellar rotation</keyword>
<keyword evidence="8" id="KW-1133">Transmembrane helix</keyword>
<dbReference type="GO" id="GO:0005886">
    <property type="term" value="C:plasma membrane"/>
    <property type="evidence" value="ECO:0007669"/>
    <property type="project" value="UniProtKB-SubCell"/>
</dbReference>
<dbReference type="GO" id="GO:0009425">
    <property type="term" value="C:bacterial-type flagellum basal body"/>
    <property type="evidence" value="ECO:0007669"/>
    <property type="project" value="InterPro"/>
</dbReference>
<comment type="function">
    <text evidence="1 10">Controls the rotational direction of flagella during chemotaxis.</text>
</comment>
<keyword evidence="9 10" id="KW-0472">Membrane</keyword>
<comment type="subcellular location">
    <subcellularLocation>
        <location evidence="10">Cell inner membrane</location>
    </subcellularLocation>
    <subcellularLocation>
        <location evidence="2">Cell membrane</location>
        <topology evidence="2">Single-pass membrane protein</topology>
    </subcellularLocation>
</comment>
<organism evidence="11 12">
    <name type="scientific">Litorivicinus lipolyticus</name>
    <dbReference type="NCBI Taxonomy" id="418701"/>
    <lineage>
        <taxon>Bacteria</taxon>
        <taxon>Pseudomonadati</taxon>
        <taxon>Pseudomonadota</taxon>
        <taxon>Gammaproteobacteria</taxon>
        <taxon>Oceanospirillales</taxon>
        <taxon>Litorivicinaceae</taxon>
        <taxon>Litorivicinus</taxon>
    </lineage>
</organism>
<reference evidence="11 12" key="1">
    <citation type="submission" date="2019-11" db="EMBL/GenBank/DDBJ databases">
        <authorList>
            <person name="Khan S.A."/>
            <person name="Jeon C.O."/>
            <person name="Chun B.H."/>
        </authorList>
    </citation>
    <scope>NUCLEOTIDE SEQUENCE [LARGE SCALE GENOMIC DNA]</scope>
    <source>
        <strain evidence="11 12">IMCC 1097</strain>
    </source>
</reference>
<keyword evidence="6" id="KW-0812">Transmembrane</keyword>
<keyword evidence="5 10" id="KW-0145">Chemotaxis</keyword>
<evidence type="ECO:0000313" key="11">
    <source>
        <dbReference type="EMBL" id="QGG79042.1"/>
    </source>
</evidence>
<dbReference type="EMBL" id="CP045871">
    <property type="protein sequence ID" value="QGG79042.1"/>
    <property type="molecule type" value="Genomic_DNA"/>
</dbReference>
<evidence type="ECO:0000256" key="4">
    <source>
        <dbReference type="ARBA" id="ARBA00022475"/>
    </source>
</evidence>
<keyword evidence="10" id="KW-0997">Cell inner membrane</keyword>
<dbReference type="OrthoDB" id="7063251at2"/>
<dbReference type="GO" id="GO:0071973">
    <property type="term" value="P:bacterial-type flagellum-dependent cell motility"/>
    <property type="evidence" value="ECO:0007669"/>
    <property type="project" value="InterPro"/>
</dbReference>
<dbReference type="KEGG" id="llp:GH975_00110"/>